<organism evidence="8 11">
    <name type="scientific">Medicago truncatula</name>
    <name type="common">Barrel medic</name>
    <name type="synonym">Medicago tribuloides</name>
    <dbReference type="NCBI Taxonomy" id="3880"/>
    <lineage>
        <taxon>Eukaryota</taxon>
        <taxon>Viridiplantae</taxon>
        <taxon>Streptophyta</taxon>
        <taxon>Embryophyta</taxon>
        <taxon>Tracheophyta</taxon>
        <taxon>Spermatophyta</taxon>
        <taxon>Magnoliopsida</taxon>
        <taxon>eudicotyledons</taxon>
        <taxon>Gunneridae</taxon>
        <taxon>Pentapetalae</taxon>
        <taxon>rosids</taxon>
        <taxon>fabids</taxon>
        <taxon>Fabales</taxon>
        <taxon>Fabaceae</taxon>
        <taxon>Papilionoideae</taxon>
        <taxon>50 kb inversion clade</taxon>
        <taxon>NPAAA clade</taxon>
        <taxon>Hologalegina</taxon>
        <taxon>IRL clade</taxon>
        <taxon>Trifolieae</taxon>
        <taxon>Medicago</taxon>
    </lineage>
</organism>
<keyword evidence="5 6" id="KW-0408">Iron</keyword>
<dbReference type="EMBL" id="KL402757">
    <property type="protein sequence ID" value="KEH17198.1"/>
    <property type="molecule type" value="Genomic_DNA"/>
</dbReference>
<evidence type="ECO:0000256" key="2">
    <source>
        <dbReference type="ARBA" id="ARBA00008056"/>
    </source>
</evidence>
<dbReference type="PANTHER" id="PTHR10209">
    <property type="entry name" value="OXIDOREDUCTASE, 2OG-FE II OXYGENASE FAMILY PROTEIN"/>
    <property type="match status" value="1"/>
</dbReference>
<name>A0A072TJY6_MEDTR</name>
<dbReference type="Proteomes" id="UP000002051">
    <property type="component" value="Unassembled WGS sequence"/>
</dbReference>
<comment type="similarity">
    <text evidence="2 6">Belongs to the iron/ascorbate-dependent oxidoreductase family.</text>
</comment>
<dbReference type="OrthoDB" id="288590at2759"/>
<dbReference type="Pfam" id="PF03171">
    <property type="entry name" value="2OG-FeII_Oxy"/>
    <property type="match status" value="1"/>
</dbReference>
<dbReference type="AlphaFoldDB" id="A0A072TJY6"/>
<dbReference type="PROSITE" id="PS51471">
    <property type="entry name" value="FE2OG_OXY"/>
    <property type="match status" value="1"/>
</dbReference>
<evidence type="ECO:0000313" key="11">
    <source>
        <dbReference type="Proteomes" id="UP000002051"/>
    </source>
</evidence>
<reference evidence="10" key="3">
    <citation type="submission" date="2015-06" db="UniProtKB">
        <authorList>
            <consortium name="EnsemblPlants"/>
        </authorList>
    </citation>
    <scope>IDENTIFICATION</scope>
    <source>
        <strain evidence="10">cv. Jemalong A17</strain>
    </source>
</reference>
<dbReference type="GO" id="GO:0046872">
    <property type="term" value="F:metal ion binding"/>
    <property type="evidence" value="ECO:0007669"/>
    <property type="project" value="UniProtKB-KW"/>
</dbReference>
<evidence type="ECO:0000313" key="8">
    <source>
        <dbReference type="EMBL" id="KEH17198.1"/>
    </source>
</evidence>
<dbReference type="Gramene" id="rna36315">
    <property type="protein sequence ID" value="RHN51792.1"/>
    <property type="gene ID" value="gene36315"/>
</dbReference>
<reference evidence="8 11" key="1">
    <citation type="journal article" date="2011" name="Nature">
        <title>The Medicago genome provides insight into the evolution of rhizobial symbioses.</title>
        <authorList>
            <person name="Young N.D."/>
            <person name="Debelle F."/>
            <person name="Oldroyd G.E."/>
            <person name="Geurts R."/>
            <person name="Cannon S.B."/>
            <person name="Udvardi M.K."/>
            <person name="Benedito V.A."/>
            <person name="Mayer K.F."/>
            <person name="Gouzy J."/>
            <person name="Schoof H."/>
            <person name="Van de Peer Y."/>
            <person name="Proost S."/>
            <person name="Cook D.R."/>
            <person name="Meyers B.C."/>
            <person name="Spannagl M."/>
            <person name="Cheung F."/>
            <person name="De Mita S."/>
            <person name="Krishnakumar V."/>
            <person name="Gundlach H."/>
            <person name="Zhou S."/>
            <person name="Mudge J."/>
            <person name="Bharti A.K."/>
            <person name="Murray J.D."/>
            <person name="Naoumkina M.A."/>
            <person name="Rosen B."/>
            <person name="Silverstein K.A."/>
            <person name="Tang H."/>
            <person name="Rombauts S."/>
            <person name="Zhao P.X."/>
            <person name="Zhou P."/>
            <person name="Barbe V."/>
            <person name="Bardou P."/>
            <person name="Bechner M."/>
            <person name="Bellec A."/>
            <person name="Berger A."/>
            <person name="Berges H."/>
            <person name="Bidwell S."/>
            <person name="Bisseling T."/>
            <person name="Choisne N."/>
            <person name="Couloux A."/>
            <person name="Denny R."/>
            <person name="Deshpande S."/>
            <person name="Dai X."/>
            <person name="Doyle J.J."/>
            <person name="Dudez A.M."/>
            <person name="Farmer A.D."/>
            <person name="Fouteau S."/>
            <person name="Franken C."/>
            <person name="Gibelin C."/>
            <person name="Gish J."/>
            <person name="Goldstein S."/>
            <person name="Gonzalez A.J."/>
            <person name="Green P.J."/>
            <person name="Hallab A."/>
            <person name="Hartog M."/>
            <person name="Hua A."/>
            <person name="Humphray S.J."/>
            <person name="Jeong D.H."/>
            <person name="Jing Y."/>
            <person name="Jocker A."/>
            <person name="Kenton S.M."/>
            <person name="Kim D.J."/>
            <person name="Klee K."/>
            <person name="Lai H."/>
            <person name="Lang C."/>
            <person name="Lin S."/>
            <person name="Macmil S.L."/>
            <person name="Magdelenat G."/>
            <person name="Matthews L."/>
            <person name="McCorrison J."/>
            <person name="Monaghan E.L."/>
            <person name="Mun J.H."/>
            <person name="Najar F.Z."/>
            <person name="Nicholson C."/>
            <person name="Noirot C."/>
            <person name="O'Bleness M."/>
            <person name="Paule C.R."/>
            <person name="Poulain J."/>
            <person name="Prion F."/>
            <person name="Qin B."/>
            <person name="Qu C."/>
            <person name="Retzel E.F."/>
            <person name="Riddle C."/>
            <person name="Sallet E."/>
            <person name="Samain S."/>
            <person name="Samson N."/>
            <person name="Sanders I."/>
            <person name="Saurat O."/>
            <person name="Scarpelli C."/>
            <person name="Schiex T."/>
            <person name="Segurens B."/>
            <person name="Severin A.J."/>
            <person name="Sherrier D.J."/>
            <person name="Shi R."/>
            <person name="Sims S."/>
            <person name="Singer S.R."/>
            <person name="Sinharoy S."/>
            <person name="Sterck L."/>
            <person name="Viollet A."/>
            <person name="Wang B.B."/>
            <person name="Wang K."/>
            <person name="Wang M."/>
            <person name="Wang X."/>
            <person name="Warfsmann J."/>
            <person name="Weissenbach J."/>
            <person name="White D.D."/>
            <person name="White J.D."/>
            <person name="Wiley G.B."/>
            <person name="Wincker P."/>
            <person name="Xing Y."/>
            <person name="Yang L."/>
            <person name="Yao Z."/>
            <person name="Ying F."/>
            <person name="Zhai J."/>
            <person name="Zhou L."/>
            <person name="Zuber A."/>
            <person name="Denarie J."/>
            <person name="Dixon R.A."/>
            <person name="May G.D."/>
            <person name="Schwartz D.C."/>
            <person name="Rogers J."/>
            <person name="Quetier F."/>
            <person name="Town C.D."/>
            <person name="Roe B.A."/>
        </authorList>
    </citation>
    <scope>NUCLEOTIDE SEQUENCE [LARGE SCALE GENOMIC DNA]</scope>
    <source>
        <strain evidence="8">A17</strain>
        <strain evidence="10 11">cv. Jemalong A17</strain>
    </source>
</reference>
<accession>A0A072TJY6</accession>
<reference evidence="8 11" key="2">
    <citation type="journal article" date="2014" name="BMC Genomics">
        <title>An improved genome release (version Mt4.0) for the model legume Medicago truncatula.</title>
        <authorList>
            <person name="Tang H."/>
            <person name="Krishnakumar V."/>
            <person name="Bidwell S."/>
            <person name="Rosen B."/>
            <person name="Chan A."/>
            <person name="Zhou S."/>
            <person name="Gentzbittel L."/>
            <person name="Childs K.L."/>
            <person name="Yandell M."/>
            <person name="Gundlach H."/>
            <person name="Mayer K.F."/>
            <person name="Schwartz D.C."/>
            <person name="Town C.D."/>
        </authorList>
    </citation>
    <scope>GENOME REANNOTATION</scope>
    <source>
        <strain evidence="8">A17</strain>
        <strain evidence="10 11">cv. Jemalong A17</strain>
    </source>
</reference>
<keyword evidence="4 6" id="KW-0560">Oxidoreductase</keyword>
<evidence type="ECO:0000313" key="10">
    <source>
        <dbReference type="EnsemblPlants" id="KEH17198"/>
    </source>
</evidence>
<comment type="cofactor">
    <cofactor evidence="1">
        <name>Fe cation</name>
        <dbReference type="ChEBI" id="CHEBI:24875"/>
    </cofactor>
</comment>
<keyword evidence="3 6" id="KW-0479">Metal-binding</keyword>
<dbReference type="Pfam" id="PF14226">
    <property type="entry name" value="DIOX_N"/>
    <property type="match status" value="1"/>
</dbReference>
<evidence type="ECO:0000256" key="5">
    <source>
        <dbReference type="ARBA" id="ARBA00023004"/>
    </source>
</evidence>
<evidence type="ECO:0000256" key="4">
    <source>
        <dbReference type="ARBA" id="ARBA00023002"/>
    </source>
</evidence>
<dbReference type="Gene3D" id="2.60.120.330">
    <property type="entry name" value="B-lactam Antibiotic, Isopenicillin N Synthase, Chain"/>
    <property type="match status" value="1"/>
</dbReference>
<dbReference type="GO" id="GO:0050590">
    <property type="term" value="F:desacetoxyvindoline 4-hydroxylase activity"/>
    <property type="evidence" value="ECO:0007669"/>
    <property type="project" value="UniProtKB-EC"/>
</dbReference>
<dbReference type="EC" id="1.14.11.20" evidence="9"/>
<dbReference type="InterPro" id="IPR044861">
    <property type="entry name" value="IPNS-like_FE2OG_OXY"/>
</dbReference>
<sequence>MEVSSTGSSKTYNRLKELKAFEETKAGVKGLIDSGITKIPKIFVMPEEIGNTNTNTTPISGKLTSTQFNIPVIDLNDIVEKRSDIVAVIRQAAGTAGFFQVVNHGIPVKLLEEMMAAVREFHELPQEMKAEYFTRDGHKVKRVVYRSNFDLYQSKFANWRDTLSCVMGPEPLDPQELPPVCRDVTMQYYKQIQELGSLVFELLSEALGLKTNHLEGMDCTKGHIIKCHYYPPCPEPNLTMGTTKHSDPDFLTILLQDHIGGLQVLSPNGWIDVIPVHGALLVNIGDLLQLISNNIFKSVEHRVLANHNKCPRISVACFFALDFHPTTRMYGPIKELLSKDNPAIYKEITLKEFATYYDNKGLDGNSALPHFMLKH</sequence>
<evidence type="ECO:0000313" key="9">
    <source>
        <dbReference type="EMBL" id="RHN51792.1"/>
    </source>
</evidence>
<dbReference type="InterPro" id="IPR026992">
    <property type="entry name" value="DIOX_N"/>
</dbReference>
<dbReference type="EnsemblPlants" id="KEH17198">
    <property type="protein sequence ID" value="KEH17198"/>
    <property type="gene ID" value="MTR_0032s0040"/>
</dbReference>
<gene>
    <name evidence="10" type="primary">25479840</name>
    <name evidence="8" type="ORF">MTR_0032s0040</name>
    <name evidence="9" type="ORF">MtrunA17_Chr6g0472861</name>
</gene>
<dbReference type="HOGENOM" id="CLU_010119_0_0_1"/>
<reference evidence="12" key="4">
    <citation type="journal article" date="2018" name="Nat. Plants">
        <title>Whole-genome landscape of Medicago truncatula symbiotic genes.</title>
        <authorList>
            <person name="Pecrix Y."/>
            <person name="Staton S.E."/>
            <person name="Sallet E."/>
            <person name="Lelandais-Briere C."/>
            <person name="Moreau S."/>
            <person name="Carrere S."/>
            <person name="Blein T."/>
            <person name="Jardinaud M.F."/>
            <person name="Latrasse D."/>
            <person name="Zouine M."/>
            <person name="Zahm M."/>
            <person name="Kreplak J."/>
            <person name="Mayjonade B."/>
            <person name="Satge C."/>
            <person name="Perez M."/>
            <person name="Cauet S."/>
            <person name="Marande W."/>
            <person name="Chantry-Darmon C."/>
            <person name="Lopez-Roques C."/>
            <person name="Bouchez O."/>
            <person name="Berard A."/>
            <person name="Debelle F."/>
            <person name="Munos S."/>
            <person name="Bendahmane A."/>
            <person name="Berges H."/>
            <person name="Niebel A."/>
            <person name="Buitink J."/>
            <person name="Frugier F."/>
            <person name="Benhamed M."/>
            <person name="Crespi M."/>
            <person name="Gouzy J."/>
            <person name="Gamas P."/>
        </authorList>
    </citation>
    <scope>NUCLEOTIDE SEQUENCE [LARGE SCALE GENOMIC DNA]</scope>
    <source>
        <strain evidence="12">cv. Jemalong A17</strain>
    </source>
</reference>
<evidence type="ECO:0000256" key="3">
    <source>
        <dbReference type="ARBA" id="ARBA00022723"/>
    </source>
</evidence>
<dbReference type="Proteomes" id="UP000265566">
    <property type="component" value="Chromosome 6"/>
</dbReference>
<dbReference type="FunFam" id="2.60.120.330:FF:000005">
    <property type="entry name" value="1-aminocyclopropane-1-carboxylate oxidase homolog 1"/>
    <property type="match status" value="1"/>
</dbReference>
<protein>
    <submittedName>
        <fullName evidence="8">2OG-Fe(II) oxygenase family oxidoreductase</fullName>
    </submittedName>
    <submittedName>
        <fullName evidence="9">Putative deacetoxyvindoline 4-hydroxylase</fullName>
        <ecNumber evidence="9">1.14.11.20</ecNumber>
    </submittedName>
</protein>
<dbReference type="InterPro" id="IPR005123">
    <property type="entry name" value="Oxoglu/Fe-dep_dioxygenase_dom"/>
</dbReference>
<dbReference type="KEGG" id="mtr:25479840"/>
<keyword evidence="11" id="KW-1185">Reference proteome</keyword>
<evidence type="ECO:0000313" key="12">
    <source>
        <dbReference type="Proteomes" id="UP000265566"/>
    </source>
</evidence>
<dbReference type="EMBL" id="PSQE01000006">
    <property type="protein sequence ID" value="RHN51792.1"/>
    <property type="molecule type" value="Genomic_DNA"/>
</dbReference>
<evidence type="ECO:0000259" key="7">
    <source>
        <dbReference type="PROSITE" id="PS51471"/>
    </source>
</evidence>
<evidence type="ECO:0000256" key="6">
    <source>
        <dbReference type="RuleBase" id="RU003682"/>
    </source>
</evidence>
<dbReference type="PANTHER" id="PTHR10209:SF776">
    <property type="entry name" value="2OG-FE(II) OXYGENASE FAMILY OXIDOREDUCTASE"/>
    <property type="match status" value="1"/>
</dbReference>
<dbReference type="InterPro" id="IPR027443">
    <property type="entry name" value="IPNS-like_sf"/>
</dbReference>
<evidence type="ECO:0000256" key="1">
    <source>
        <dbReference type="ARBA" id="ARBA00001962"/>
    </source>
</evidence>
<reference evidence="9" key="5">
    <citation type="journal article" date="2018" name="Nat. Plants">
        <title>Whole-genome landscape of Medicago truncatula symbiotic genes.</title>
        <authorList>
            <person name="Pecrix Y."/>
            <person name="Gamas P."/>
            <person name="Carrere S."/>
        </authorList>
    </citation>
    <scope>NUCLEOTIDE SEQUENCE</scope>
    <source>
        <tissue evidence="9">Leaves</tissue>
    </source>
</reference>
<feature type="domain" description="Fe2OG dioxygenase" evidence="7">
    <location>
        <begin position="221"/>
        <end position="325"/>
    </location>
</feature>
<dbReference type="SUPFAM" id="SSF51197">
    <property type="entry name" value="Clavaminate synthase-like"/>
    <property type="match status" value="1"/>
</dbReference>
<proteinExistence type="inferred from homology"/>